<reference evidence="2 3" key="1">
    <citation type="journal article" date="2016" name="Nat. Commun.">
        <title>Thousands of microbial genomes shed light on interconnected biogeochemical processes in an aquifer system.</title>
        <authorList>
            <person name="Anantharaman K."/>
            <person name="Brown C.T."/>
            <person name="Hug L.A."/>
            <person name="Sharon I."/>
            <person name="Castelle C.J."/>
            <person name="Probst A.J."/>
            <person name="Thomas B.C."/>
            <person name="Singh A."/>
            <person name="Wilkins M.J."/>
            <person name="Karaoz U."/>
            <person name="Brodie E.L."/>
            <person name="Williams K.H."/>
            <person name="Hubbard S.S."/>
            <person name="Banfield J.F."/>
        </authorList>
    </citation>
    <scope>NUCLEOTIDE SEQUENCE [LARGE SCALE GENOMIC DNA]</scope>
</reference>
<accession>A0A1G2HUH4</accession>
<dbReference type="AlphaFoldDB" id="A0A1G2HUH4"/>
<dbReference type="Proteomes" id="UP000179183">
    <property type="component" value="Unassembled WGS sequence"/>
</dbReference>
<dbReference type="EMBL" id="MHOQ01000032">
    <property type="protein sequence ID" value="OGZ66113.1"/>
    <property type="molecule type" value="Genomic_DNA"/>
</dbReference>
<evidence type="ECO:0000313" key="2">
    <source>
        <dbReference type="EMBL" id="OGZ66113.1"/>
    </source>
</evidence>
<gene>
    <name evidence="2" type="ORF">A3D34_02995</name>
</gene>
<organism evidence="2 3">
    <name type="scientific">Candidatus Staskawiczbacteria bacterium RIFCSPHIGHO2_02_FULL_33_16</name>
    <dbReference type="NCBI Taxonomy" id="1802204"/>
    <lineage>
        <taxon>Bacteria</taxon>
        <taxon>Candidatus Staskawicziibacteriota</taxon>
    </lineage>
</organism>
<name>A0A1G2HUH4_9BACT</name>
<feature type="region of interest" description="Disordered" evidence="1">
    <location>
        <begin position="1"/>
        <end position="20"/>
    </location>
</feature>
<protein>
    <submittedName>
        <fullName evidence="2">Uncharacterized protein</fullName>
    </submittedName>
</protein>
<evidence type="ECO:0000313" key="3">
    <source>
        <dbReference type="Proteomes" id="UP000179183"/>
    </source>
</evidence>
<sequence>MTREINPLESVPEGIGKTQEKGQEEITRLLNRSEGQFSPELQKTLEKIDFAKLRQLFLDIALRFGIYEDDLNFLDKKRIFGSAVRSVDSYYDLENNIIMITQDKANISHYEARLKLKDNTGLVGDEKMLEVLNREKKAMIETYGSVDLSTLQTLVHEEVHAISKHICKSLYEQNVDKWTDVWLRVHQSGYRRNNIYKKQLNAEFYPAPLMESEKFLKVFMVLNEAVVEKLAREIMLKYLENSGWPREEASVFEETVKNKSKPLSYAREVYLLEAIIKKLSQKTKKSEESVWQIFIKGLLEGEKFDRPEERKIFEKNFSPNFLKELSNLSTWPSWHSKRHESIEELKAFMERYKL</sequence>
<comment type="caution">
    <text evidence="2">The sequence shown here is derived from an EMBL/GenBank/DDBJ whole genome shotgun (WGS) entry which is preliminary data.</text>
</comment>
<proteinExistence type="predicted"/>
<evidence type="ECO:0000256" key="1">
    <source>
        <dbReference type="SAM" id="MobiDB-lite"/>
    </source>
</evidence>